<evidence type="ECO:0000256" key="4">
    <source>
        <dbReference type="ARBA" id="ARBA00022643"/>
    </source>
</evidence>
<dbReference type="InterPro" id="IPR014063">
    <property type="entry name" value="Arsenate-R_ArsH"/>
</dbReference>
<sequence length="533" mass="59529">MTVANNLAAPSNSHEIESTQSLALPETEDDIQIRQQYRPFLTDQTDDDWVSKLELTTVLDLAATDLALTNRRLKVLVLYGSLRRRSYSRLVALEAARILFRLGCDVRVFNPEGLPVKNDIDQDHHKVQELRGLSAWSEGHVWISPEQHGNLTAAFKNQIDWIPLSTGSVRPTQGRTLAIGQVCGGSQSFNAVNSLRILGRWMRMFTIPNQSSIPQAYTHFPDEGQPGDQRLKASGNRDRLVDCMEEFVKYTILMRPHRDVFGDRFSEREERRVKEAKVAIKIYAMPRPKRKTKAEDLARVRRNQRKSRARKKERVMELEQRVAQLEAAATESSAQSLRNENRALRGLLESVGFDGVSLNRYLQGSGSTTDDQMGGSDVQAFALAPDSSQVQFMGGLSAISGITRDEITLLESVSLAELELDHAMQNQFIPLNSDHFQMNSPRSLPTEQAPADLSTTADLAGMIRRTDSTAGSVNNETTLCSIAFHLVVQCNRAGKDVLELETKLRYGYKLPAVPGEGCRVDNRTLLAVLAELV</sequence>
<dbReference type="CDD" id="cd14688">
    <property type="entry name" value="bZIP_YAP"/>
    <property type="match status" value="1"/>
</dbReference>
<keyword evidence="5" id="KW-0547">Nucleotide-binding</keyword>
<evidence type="ECO:0000256" key="2">
    <source>
        <dbReference type="ARBA" id="ARBA00011881"/>
    </source>
</evidence>
<dbReference type="OrthoDB" id="8300214at2759"/>
<dbReference type="GO" id="GO:0016655">
    <property type="term" value="F:oxidoreductase activity, acting on NAD(P)H, quinone or similar compound as acceptor"/>
    <property type="evidence" value="ECO:0007669"/>
    <property type="project" value="TreeGrafter"/>
</dbReference>
<keyword evidence="7" id="KW-0560">Oxidoreductase</keyword>
<dbReference type="GeneID" id="64971938"/>
<dbReference type="SUPFAM" id="SSF52218">
    <property type="entry name" value="Flavoproteins"/>
    <property type="match status" value="1"/>
</dbReference>
<keyword evidence="3" id="KW-0285">Flavoprotein</keyword>
<feature type="region of interest" description="Disordered" evidence="8">
    <location>
        <begin position="291"/>
        <end position="313"/>
    </location>
</feature>
<dbReference type="KEGG" id="apuu:APUU_30158A"/>
<keyword evidence="11" id="KW-1185">Reference proteome</keyword>
<reference evidence="10" key="2">
    <citation type="submission" date="2021-02" db="EMBL/GenBank/DDBJ databases">
        <title>Aspergillus puulaauensis MK2 genome sequence.</title>
        <authorList>
            <person name="Futagami T."/>
            <person name="Mori K."/>
            <person name="Kadooka C."/>
            <person name="Tanaka T."/>
        </authorList>
    </citation>
    <scope>NUCLEOTIDE SEQUENCE</scope>
    <source>
        <strain evidence="10">MK2</strain>
    </source>
</reference>
<evidence type="ECO:0000256" key="8">
    <source>
        <dbReference type="SAM" id="MobiDB-lite"/>
    </source>
</evidence>
<reference evidence="10" key="1">
    <citation type="submission" date="2021-01" db="EMBL/GenBank/DDBJ databases">
        <authorList>
            <consortium name="Aspergillus puulaauensis MK2 genome sequencing consortium"/>
            <person name="Kazuki M."/>
            <person name="Futagami T."/>
        </authorList>
    </citation>
    <scope>NUCLEOTIDE SEQUENCE</scope>
    <source>
        <strain evidence="10">MK2</strain>
    </source>
</reference>
<dbReference type="Gene3D" id="3.40.50.360">
    <property type="match status" value="1"/>
</dbReference>
<organism evidence="10 11">
    <name type="scientific">Aspergillus puulaauensis</name>
    <dbReference type="NCBI Taxonomy" id="1220207"/>
    <lineage>
        <taxon>Eukaryota</taxon>
        <taxon>Fungi</taxon>
        <taxon>Dikarya</taxon>
        <taxon>Ascomycota</taxon>
        <taxon>Pezizomycotina</taxon>
        <taxon>Eurotiomycetes</taxon>
        <taxon>Eurotiomycetidae</taxon>
        <taxon>Eurotiales</taxon>
        <taxon>Aspergillaceae</taxon>
        <taxon>Aspergillus</taxon>
    </lineage>
</organism>
<dbReference type="EMBL" id="AP024445">
    <property type="protein sequence ID" value="BCS21933.1"/>
    <property type="molecule type" value="Genomic_DNA"/>
</dbReference>
<dbReference type="PANTHER" id="PTHR43590">
    <property type="entry name" value="ARSENIC RESISTANCE PROTEIN ARSH (AFU_ORTHOLOGUE AFUA_5G15030)"/>
    <property type="match status" value="1"/>
</dbReference>
<dbReference type="FunFam" id="3.40.50.360:FF:000027">
    <property type="entry name" value="Arsenical resistance protein ArsH"/>
    <property type="match status" value="1"/>
</dbReference>
<evidence type="ECO:0000256" key="5">
    <source>
        <dbReference type="ARBA" id="ARBA00022741"/>
    </source>
</evidence>
<evidence type="ECO:0000313" key="10">
    <source>
        <dbReference type="EMBL" id="BCS21933.1"/>
    </source>
</evidence>
<accession>A0A7R7XJ56</accession>
<dbReference type="InterPro" id="IPR005025">
    <property type="entry name" value="FMN_Rdtase-like_dom"/>
</dbReference>
<evidence type="ECO:0000313" key="11">
    <source>
        <dbReference type="Proteomes" id="UP000654913"/>
    </source>
</evidence>
<evidence type="ECO:0000256" key="7">
    <source>
        <dbReference type="ARBA" id="ARBA00023002"/>
    </source>
</evidence>
<dbReference type="InterPro" id="IPR029039">
    <property type="entry name" value="Flavoprotein-like_sf"/>
</dbReference>
<evidence type="ECO:0000256" key="6">
    <source>
        <dbReference type="ARBA" id="ARBA00022857"/>
    </source>
</evidence>
<comment type="subunit">
    <text evidence="2">Homotetramer.</text>
</comment>
<feature type="compositionally biased region" description="Basic residues" evidence="8">
    <location>
        <begin position="300"/>
        <end position="313"/>
    </location>
</feature>
<dbReference type="GO" id="GO:0000166">
    <property type="term" value="F:nucleotide binding"/>
    <property type="evidence" value="ECO:0007669"/>
    <property type="project" value="UniProtKB-KW"/>
</dbReference>
<dbReference type="RefSeq" id="XP_041554127.1">
    <property type="nucleotide sequence ID" value="XM_041701220.1"/>
</dbReference>
<dbReference type="PANTHER" id="PTHR43590:SF1">
    <property type="entry name" value="ARSENIC RESISTANCE PROTEIN ARSH (AFU_ORTHOLOGUE AFUA_5G15030)"/>
    <property type="match status" value="1"/>
</dbReference>
<dbReference type="NCBIfam" id="TIGR02690">
    <property type="entry name" value="resist_ArsH"/>
    <property type="match status" value="1"/>
</dbReference>
<keyword evidence="6" id="KW-0521">NADP</keyword>
<name>A0A7R7XJ56_9EURO</name>
<gene>
    <name evidence="10" type="ORF">APUU_30158A</name>
</gene>
<feature type="region of interest" description="Disordered" evidence="8">
    <location>
        <begin position="1"/>
        <end position="21"/>
    </location>
</feature>
<dbReference type="Proteomes" id="UP000654913">
    <property type="component" value="Chromosome 3"/>
</dbReference>
<dbReference type="AlphaFoldDB" id="A0A7R7XJ56"/>
<evidence type="ECO:0000259" key="9">
    <source>
        <dbReference type="Pfam" id="PF03358"/>
    </source>
</evidence>
<feature type="domain" description="NADPH-dependent FMN reductase-like" evidence="9">
    <location>
        <begin position="74"/>
        <end position="217"/>
    </location>
</feature>
<protein>
    <recommendedName>
        <fullName evidence="9">NADPH-dependent FMN reductase-like domain-containing protein</fullName>
    </recommendedName>
</protein>
<comment type="cofactor">
    <cofactor evidence="1">
        <name>FMN</name>
        <dbReference type="ChEBI" id="CHEBI:58210"/>
    </cofactor>
</comment>
<keyword evidence="4" id="KW-0288">FMN</keyword>
<proteinExistence type="predicted"/>
<evidence type="ECO:0000256" key="3">
    <source>
        <dbReference type="ARBA" id="ARBA00022630"/>
    </source>
</evidence>
<dbReference type="Gene3D" id="1.20.5.170">
    <property type="match status" value="1"/>
</dbReference>
<evidence type="ECO:0000256" key="1">
    <source>
        <dbReference type="ARBA" id="ARBA00001917"/>
    </source>
</evidence>
<dbReference type="Pfam" id="PF03358">
    <property type="entry name" value="FMN_red"/>
    <property type="match status" value="1"/>
</dbReference>